<comment type="caution">
    <text evidence="6">The sequence shown here is derived from an EMBL/GenBank/DDBJ whole genome shotgun (WGS) entry which is preliminary data.</text>
</comment>
<evidence type="ECO:0000256" key="2">
    <source>
        <dbReference type="ARBA" id="ARBA00022630"/>
    </source>
</evidence>
<keyword evidence="7" id="KW-1185">Reference proteome</keyword>
<dbReference type="OrthoDB" id="41362at2759"/>
<evidence type="ECO:0000256" key="1">
    <source>
        <dbReference type="ARBA" id="ARBA00007118"/>
    </source>
</evidence>
<dbReference type="PANTHER" id="PTHR23026">
    <property type="entry name" value="NADPH NITROREDUCTASE"/>
    <property type="match status" value="1"/>
</dbReference>
<dbReference type="EMBL" id="JAPDFW010000135">
    <property type="protein sequence ID" value="KAJ5067082.1"/>
    <property type="molecule type" value="Genomic_DNA"/>
</dbReference>
<evidence type="ECO:0000313" key="6">
    <source>
        <dbReference type="EMBL" id="KAJ5067082.1"/>
    </source>
</evidence>
<reference evidence="6" key="1">
    <citation type="submission" date="2022-10" db="EMBL/GenBank/DDBJ databases">
        <title>Novel sulphate-reducing endosymbionts in the free-living metamonad Anaeramoeba.</title>
        <authorList>
            <person name="Jerlstrom-Hultqvist J."/>
            <person name="Cepicka I."/>
            <person name="Gallot-Lavallee L."/>
            <person name="Salas-Leiva D."/>
            <person name="Curtis B.A."/>
            <person name="Zahonova K."/>
            <person name="Pipaliya S."/>
            <person name="Dacks J."/>
            <person name="Roger A.J."/>
        </authorList>
    </citation>
    <scope>NUCLEOTIDE SEQUENCE</scope>
    <source>
        <strain evidence="6">BMAN</strain>
    </source>
</reference>
<sequence>MLSNNLPSNYFSKFFNNLIYKQTTQQTKKILSEKPKKKILAFKKNQVPKKQIETIINSALLSPSSRNQQPWRAHIVRNEKLLREIGTHIYDELSPQIPRFSERKKKLKVSETVFYDAPTVIFITMDKSRVVTDRSQMDIGIFLGMLINSAQSLKIDSIPIGVILRKQDYIHKKLSFNDNEVLKVALALGYKDPERNIVEKKDFLSEIEWVK</sequence>
<evidence type="ECO:0000259" key="5">
    <source>
        <dbReference type="Pfam" id="PF00881"/>
    </source>
</evidence>
<feature type="domain" description="Nitroreductase" evidence="5">
    <location>
        <begin position="41"/>
        <end position="190"/>
    </location>
</feature>
<name>A0A9Q0L671_ANAIG</name>
<organism evidence="6 7">
    <name type="scientific">Anaeramoeba ignava</name>
    <name type="common">Anaerobic marine amoeba</name>
    <dbReference type="NCBI Taxonomy" id="1746090"/>
    <lineage>
        <taxon>Eukaryota</taxon>
        <taxon>Metamonada</taxon>
        <taxon>Anaeramoebidae</taxon>
        <taxon>Anaeramoeba</taxon>
    </lineage>
</organism>
<dbReference type="Gene3D" id="3.40.109.10">
    <property type="entry name" value="NADH Oxidase"/>
    <property type="match status" value="1"/>
</dbReference>
<dbReference type="PANTHER" id="PTHR23026:SF90">
    <property type="entry name" value="IODOTYROSINE DEIODINASE 1"/>
    <property type="match status" value="1"/>
</dbReference>
<evidence type="ECO:0000256" key="4">
    <source>
        <dbReference type="ARBA" id="ARBA00023002"/>
    </source>
</evidence>
<dbReference type="Pfam" id="PF00881">
    <property type="entry name" value="Nitroreductase"/>
    <property type="match status" value="1"/>
</dbReference>
<accession>A0A9Q0L671</accession>
<evidence type="ECO:0000313" key="7">
    <source>
        <dbReference type="Proteomes" id="UP001149090"/>
    </source>
</evidence>
<keyword evidence="4" id="KW-0560">Oxidoreductase</keyword>
<dbReference type="Proteomes" id="UP001149090">
    <property type="component" value="Unassembled WGS sequence"/>
</dbReference>
<dbReference type="SUPFAM" id="SSF55469">
    <property type="entry name" value="FMN-dependent nitroreductase-like"/>
    <property type="match status" value="1"/>
</dbReference>
<dbReference type="InterPro" id="IPR029479">
    <property type="entry name" value="Nitroreductase"/>
</dbReference>
<keyword evidence="3" id="KW-0288">FMN</keyword>
<dbReference type="AlphaFoldDB" id="A0A9Q0L671"/>
<dbReference type="GO" id="GO:0016491">
    <property type="term" value="F:oxidoreductase activity"/>
    <property type="evidence" value="ECO:0007669"/>
    <property type="project" value="UniProtKB-KW"/>
</dbReference>
<evidence type="ECO:0000256" key="3">
    <source>
        <dbReference type="ARBA" id="ARBA00022643"/>
    </source>
</evidence>
<comment type="similarity">
    <text evidence="1">Belongs to the nitroreductase family.</text>
</comment>
<dbReference type="InterPro" id="IPR000415">
    <property type="entry name" value="Nitroreductase-like"/>
</dbReference>
<dbReference type="InterPro" id="IPR050627">
    <property type="entry name" value="Nitroreductase/BluB"/>
</dbReference>
<protein>
    <submittedName>
        <fullName evidence="6">Nad(P)h nitroreductase ydgi-related</fullName>
    </submittedName>
</protein>
<proteinExistence type="inferred from homology"/>
<keyword evidence="2" id="KW-0285">Flavoprotein</keyword>
<gene>
    <name evidence="6" type="ORF">M0811_13344</name>
</gene>